<dbReference type="Gene3D" id="2.30.110.10">
    <property type="entry name" value="Electron Transport, Fmn-binding Protein, Chain A"/>
    <property type="match status" value="1"/>
</dbReference>
<accession>A0AAV3UCB8</accession>
<feature type="domain" description="DUF447" evidence="1">
    <location>
        <begin position="16"/>
        <end position="124"/>
    </location>
</feature>
<dbReference type="EMBL" id="BAABKX010000001">
    <property type="protein sequence ID" value="GAA5042680.1"/>
    <property type="molecule type" value="Genomic_DNA"/>
</dbReference>
<keyword evidence="4" id="KW-1185">Reference proteome</keyword>
<comment type="caution">
    <text evidence="3">The sequence shown here is derived from an EMBL/GenBank/DDBJ whole genome shotgun (WGS) entry which is preliminary data.</text>
</comment>
<dbReference type="Pfam" id="PF04289">
    <property type="entry name" value="DUF447_N"/>
    <property type="match status" value="1"/>
</dbReference>
<dbReference type="RefSeq" id="WP_227775428.1">
    <property type="nucleotide sequence ID" value="NZ_BAABKX010000001.1"/>
</dbReference>
<dbReference type="InterPro" id="IPR007386">
    <property type="entry name" value="DUF447_N"/>
</dbReference>
<protein>
    <recommendedName>
        <fullName evidence="5">DUF447 family protein</fullName>
    </recommendedName>
</protein>
<feature type="domain" description="DUF447" evidence="2">
    <location>
        <begin position="133"/>
        <end position="187"/>
    </location>
</feature>
<evidence type="ECO:0008006" key="5">
    <source>
        <dbReference type="Google" id="ProtNLM"/>
    </source>
</evidence>
<dbReference type="Proteomes" id="UP001501729">
    <property type="component" value="Unassembled WGS sequence"/>
</dbReference>
<gene>
    <name evidence="3" type="ORF">GCM10025751_06300</name>
</gene>
<dbReference type="Gene3D" id="1.20.58.290">
    <property type="entry name" value="Hypothetical membrane protein ta0354_69_121"/>
    <property type="match status" value="1"/>
</dbReference>
<name>A0AAV3UCB8_9EURY</name>
<dbReference type="AlphaFoldDB" id="A0AAV3UCB8"/>
<dbReference type="GeneID" id="68615320"/>
<evidence type="ECO:0000313" key="4">
    <source>
        <dbReference type="Proteomes" id="UP001501729"/>
    </source>
</evidence>
<organism evidence="3 4">
    <name type="scientific">Haladaptatus pallidirubidus</name>
    <dbReference type="NCBI Taxonomy" id="1008152"/>
    <lineage>
        <taxon>Archaea</taxon>
        <taxon>Methanobacteriati</taxon>
        <taxon>Methanobacteriota</taxon>
        <taxon>Stenosarchaea group</taxon>
        <taxon>Halobacteria</taxon>
        <taxon>Halobacteriales</taxon>
        <taxon>Haladaptataceae</taxon>
        <taxon>Haladaptatus</taxon>
    </lineage>
</organism>
<evidence type="ECO:0000259" key="1">
    <source>
        <dbReference type="Pfam" id="PF04289"/>
    </source>
</evidence>
<evidence type="ECO:0000259" key="2">
    <source>
        <dbReference type="Pfam" id="PF20766"/>
    </source>
</evidence>
<evidence type="ECO:0000313" key="3">
    <source>
        <dbReference type="EMBL" id="GAA5042680.1"/>
    </source>
</evidence>
<reference evidence="3 4" key="1">
    <citation type="journal article" date="2019" name="Int. J. Syst. Evol. Microbiol.">
        <title>The Global Catalogue of Microorganisms (GCM) 10K type strain sequencing project: providing services to taxonomists for standard genome sequencing and annotation.</title>
        <authorList>
            <consortium name="The Broad Institute Genomics Platform"/>
            <consortium name="The Broad Institute Genome Sequencing Center for Infectious Disease"/>
            <person name="Wu L."/>
            <person name="Ma J."/>
        </authorList>
    </citation>
    <scope>NUCLEOTIDE SEQUENCE [LARGE SCALE GENOMIC DNA]</scope>
    <source>
        <strain evidence="3 4">JCM 17504</strain>
    </source>
</reference>
<proteinExistence type="predicted"/>
<dbReference type="InterPro" id="IPR049288">
    <property type="entry name" value="DUF447_C"/>
</dbReference>
<dbReference type="InterPro" id="IPR012349">
    <property type="entry name" value="Split_barrel_FMN-bd"/>
</dbReference>
<sequence>MNGKQSDWPVELRGVTESIIATLGPNDLWNAAALGLHAVDPVTAKTWGNTRTRRNFHRRGGGVIQFTRDPVDFVDATLSIREEEDAVLESADAWVEVEVERVDSGKSGGTNWEQWELVPIESEILTERVPTVNRGFSAVVEATVAVSRLDVDAYDVAELRARLEYFEAVARKCGGKREREAFDRIQELAEW</sequence>
<dbReference type="SUPFAM" id="SSF50475">
    <property type="entry name" value="FMN-binding split barrel"/>
    <property type="match status" value="1"/>
</dbReference>
<dbReference type="Pfam" id="PF20766">
    <property type="entry name" value="DUF447_C"/>
    <property type="match status" value="1"/>
</dbReference>